<dbReference type="GO" id="GO:0051213">
    <property type="term" value="F:dioxygenase activity"/>
    <property type="evidence" value="ECO:0007669"/>
    <property type="project" value="UniProtKB-KW"/>
</dbReference>
<dbReference type="Gene3D" id="3.10.180.10">
    <property type="entry name" value="2,3-Dihydroxybiphenyl 1,2-Dioxygenase, domain 1"/>
    <property type="match status" value="1"/>
</dbReference>
<keyword evidence="3" id="KW-1185">Reference proteome</keyword>
<protein>
    <submittedName>
        <fullName evidence="2">Catechol 2,3-dioxygenase</fullName>
    </submittedName>
</protein>
<reference evidence="2 3" key="1">
    <citation type="submission" date="2016-10" db="EMBL/GenBank/DDBJ databases">
        <authorList>
            <person name="de Groot N.N."/>
        </authorList>
    </citation>
    <scope>NUCLEOTIDE SEQUENCE [LARGE SCALE GENOMIC DNA]</scope>
    <source>
        <strain evidence="2 3">CGMCC 4.5739</strain>
    </source>
</reference>
<dbReference type="InterPro" id="IPR029068">
    <property type="entry name" value="Glyas_Bleomycin-R_OHBP_Dase"/>
</dbReference>
<dbReference type="InterPro" id="IPR037523">
    <property type="entry name" value="VOC_core"/>
</dbReference>
<dbReference type="EMBL" id="FOLM01000019">
    <property type="protein sequence ID" value="SFD57124.1"/>
    <property type="molecule type" value="Genomic_DNA"/>
</dbReference>
<dbReference type="STRING" id="910347.SAMN05421773_11964"/>
<keyword evidence="2" id="KW-0560">Oxidoreductase</keyword>
<dbReference type="InterPro" id="IPR004360">
    <property type="entry name" value="Glyas_Fos-R_dOase_dom"/>
</dbReference>
<dbReference type="AlphaFoldDB" id="A0A1I1TEX2"/>
<dbReference type="Pfam" id="PF00903">
    <property type="entry name" value="Glyoxalase"/>
    <property type="match status" value="1"/>
</dbReference>
<proteinExistence type="predicted"/>
<evidence type="ECO:0000313" key="3">
    <source>
        <dbReference type="Proteomes" id="UP000199207"/>
    </source>
</evidence>
<dbReference type="RefSeq" id="WP_093841166.1">
    <property type="nucleotide sequence ID" value="NZ_FOLM01000019.1"/>
</dbReference>
<name>A0A1I1TEX2_9ACTN</name>
<gene>
    <name evidence="2" type="ORF">SAMN05421773_11964</name>
</gene>
<dbReference type="PANTHER" id="PTHR36437">
    <property type="entry name" value="GLYOXALASE/BLEOMYCIN RESISTANCE PROTEIN/DIOXYGENASE"/>
    <property type="match status" value="1"/>
</dbReference>
<sequence>MIRNVAIATVWSTDQDRDVKFFTDKLGFEVRTDLEMGSVRWLTVGVPGQADMELTVMPSDGPGLDPESAEMLTTLVSKGVLGAAVLRTDDCHGDYKRFKDAGVEFLQEPMERPYGVEAIFRDPSGNWYSLTEERDSLDTTKPWPGAPEG</sequence>
<keyword evidence="2" id="KW-0223">Dioxygenase</keyword>
<evidence type="ECO:0000313" key="2">
    <source>
        <dbReference type="EMBL" id="SFD57124.1"/>
    </source>
</evidence>
<dbReference type="PANTHER" id="PTHR36437:SF2">
    <property type="entry name" value="GLYOXALASE_BLEOMYCIN RESISTANCE PROTEIN_DIOXYGENASE"/>
    <property type="match status" value="1"/>
</dbReference>
<accession>A0A1I1TEX2</accession>
<evidence type="ECO:0000259" key="1">
    <source>
        <dbReference type="PROSITE" id="PS51819"/>
    </source>
</evidence>
<dbReference type="PROSITE" id="PS51819">
    <property type="entry name" value="VOC"/>
    <property type="match status" value="1"/>
</dbReference>
<dbReference type="SUPFAM" id="SSF54593">
    <property type="entry name" value="Glyoxalase/Bleomycin resistance protein/Dihydroxybiphenyl dioxygenase"/>
    <property type="match status" value="1"/>
</dbReference>
<feature type="domain" description="VOC" evidence="1">
    <location>
        <begin position="4"/>
        <end position="133"/>
    </location>
</feature>
<organism evidence="2 3">
    <name type="scientific">Streptomyces aidingensis</name>
    <dbReference type="NCBI Taxonomy" id="910347"/>
    <lineage>
        <taxon>Bacteria</taxon>
        <taxon>Bacillati</taxon>
        <taxon>Actinomycetota</taxon>
        <taxon>Actinomycetes</taxon>
        <taxon>Kitasatosporales</taxon>
        <taxon>Streptomycetaceae</taxon>
        <taxon>Streptomyces</taxon>
    </lineage>
</organism>
<dbReference type="OrthoDB" id="9794917at2"/>
<dbReference type="Proteomes" id="UP000199207">
    <property type="component" value="Unassembled WGS sequence"/>
</dbReference>